<evidence type="ECO:0000313" key="1">
    <source>
        <dbReference type="EMBL" id="ANO35433.1"/>
    </source>
</evidence>
<evidence type="ECO:0000313" key="2">
    <source>
        <dbReference type="Proteomes" id="UP000092018"/>
    </source>
</evidence>
<reference evidence="1 2" key="1">
    <citation type="submission" date="2016-06" db="EMBL/GenBank/DDBJ databases">
        <title>Adaptive Radiation by Waves of Gene Transfer Leads to Fine-Scale Resource Partitioning in Marine Microbes.</title>
        <authorList>
            <person name="Hehemann J.-H."/>
            <person name="Arevalo P."/>
            <person name="Datta M.S."/>
            <person name="Yu X."/>
            <person name="Corzett C."/>
            <person name="Henschel A."/>
            <person name="Preheim S.P."/>
            <person name="Timberlake S."/>
            <person name="Alm E.J."/>
            <person name="Polz M.F."/>
        </authorList>
    </citation>
    <scope>NUCLEOTIDE SEQUENCE [LARGE SCALE GENOMIC DNA]</scope>
    <source>
        <strain evidence="1 2">FF50</strain>
        <plasmid evidence="1 2">unnamed1</plasmid>
    </source>
</reference>
<name>A0AAN1CU80_9VIBR</name>
<protein>
    <submittedName>
        <fullName evidence="1">Uncharacterized protein</fullName>
    </submittedName>
</protein>
<dbReference type="KEGG" id="vbr:A6E01_19665"/>
<dbReference type="EMBL" id="CP016179">
    <property type="protein sequence ID" value="ANO35433.1"/>
    <property type="molecule type" value="Genomic_DNA"/>
</dbReference>
<gene>
    <name evidence="1" type="ORF">A6E01_19665</name>
</gene>
<dbReference type="Proteomes" id="UP000092018">
    <property type="component" value="Plasmid unnamed1"/>
</dbReference>
<geneLocation type="plasmid" evidence="1 2">
    <name>unnamed1</name>
</geneLocation>
<keyword evidence="1" id="KW-0614">Plasmid</keyword>
<accession>A0AAN1CU80</accession>
<dbReference type="AlphaFoldDB" id="A0AAN1CU80"/>
<sequence>MKSIGQNLLEKTEAAIEKRGVPWCSNGAEVFFVKERVKGYHSSEAVYCDREILYATLLLRSIPEPLPFYDVAQNYYGNWPMGNVLLPNDFHFNGVYAKFNGEDAGGQYHDFYLVLKSAYEAGFVRLIVELSYEIAQLTRMIWNDNPIQNVWFNAVRDLDPAVISKLDSDNRLAIFFLATSMGRQEAMPLAMSVLWTLDLSQFESWMLKNRDMEYRKYAEIISEHPNAWREMLTVKDTGNHQKLHDVFSYTIGRVFRNVEPGTAIYTSAVGRAIEVGVLDASYRTTRYGAPDGELSVFASMTQAEREGSLSFRNLHYLRLRAEPAITYIKLLGLHLQRMGCMNSELKASKQSMYVEGSTLHIIREFTWNEVWSYSDRIISGEINKITIYSCEWSDSDTPDEAVLLHEIDLHITEDSLAMIRMCYLSFTLREHEKRLCGFKKRGRFFDLVADRLPRQAYVPSDIGQVA</sequence>
<organism evidence="1 2">
    <name type="scientific">Vibrio breoganii</name>
    <dbReference type="NCBI Taxonomy" id="553239"/>
    <lineage>
        <taxon>Bacteria</taxon>
        <taxon>Pseudomonadati</taxon>
        <taxon>Pseudomonadota</taxon>
        <taxon>Gammaproteobacteria</taxon>
        <taxon>Vibrionales</taxon>
        <taxon>Vibrionaceae</taxon>
        <taxon>Vibrio</taxon>
    </lineage>
</organism>
<proteinExistence type="predicted"/>